<feature type="domain" description="Rieske" evidence="5">
    <location>
        <begin position="11"/>
        <end position="106"/>
    </location>
</feature>
<evidence type="ECO:0000313" key="7">
    <source>
        <dbReference type="Proteomes" id="UP000526734"/>
    </source>
</evidence>
<evidence type="ECO:0000259" key="5">
    <source>
        <dbReference type="PROSITE" id="PS51296"/>
    </source>
</evidence>
<dbReference type="RefSeq" id="WP_182890945.1">
    <property type="nucleotide sequence ID" value="NZ_JACGZW010000004.1"/>
</dbReference>
<keyword evidence="1" id="KW-0001">2Fe-2S</keyword>
<keyword evidence="4" id="KW-0411">Iron-sulfur</keyword>
<dbReference type="PROSITE" id="PS51296">
    <property type="entry name" value="RIESKE"/>
    <property type="match status" value="1"/>
</dbReference>
<dbReference type="Proteomes" id="UP000526734">
    <property type="component" value="Unassembled WGS sequence"/>
</dbReference>
<accession>A0A7W3VV67</accession>
<evidence type="ECO:0000313" key="6">
    <source>
        <dbReference type="EMBL" id="MBB1153828.1"/>
    </source>
</evidence>
<name>A0A7W3VV67_9PSEU</name>
<sequence length="110" mass="11756">MTKRSTDTAPFPVCPDDELVLNEPRAAETPWGPVAVVRTGTGVYAVTDRCSHADVELSDGFVEGDTLECPAHFSRFCLRTGDALTLPAAEPVDTWTVTVLDGVISVAPRP</sequence>
<proteinExistence type="predicted"/>
<keyword evidence="3" id="KW-0408">Iron</keyword>
<evidence type="ECO:0000256" key="2">
    <source>
        <dbReference type="ARBA" id="ARBA00022723"/>
    </source>
</evidence>
<protein>
    <submittedName>
        <fullName evidence="6">Non-heme iron oxygenase ferredoxin subunit</fullName>
    </submittedName>
</protein>
<evidence type="ECO:0000256" key="3">
    <source>
        <dbReference type="ARBA" id="ARBA00023004"/>
    </source>
</evidence>
<evidence type="ECO:0000256" key="4">
    <source>
        <dbReference type="ARBA" id="ARBA00023014"/>
    </source>
</evidence>
<keyword evidence="7" id="KW-1185">Reference proteome</keyword>
<dbReference type="GO" id="GO:0051537">
    <property type="term" value="F:2 iron, 2 sulfur cluster binding"/>
    <property type="evidence" value="ECO:0007669"/>
    <property type="project" value="UniProtKB-KW"/>
</dbReference>
<gene>
    <name evidence="6" type="ORF">H4281_11855</name>
</gene>
<dbReference type="EMBL" id="JACGZW010000004">
    <property type="protein sequence ID" value="MBB1153828.1"/>
    <property type="molecule type" value="Genomic_DNA"/>
</dbReference>
<dbReference type="SUPFAM" id="SSF50022">
    <property type="entry name" value="ISP domain"/>
    <property type="match status" value="1"/>
</dbReference>
<keyword evidence="2" id="KW-0479">Metal-binding</keyword>
<dbReference type="CDD" id="cd03528">
    <property type="entry name" value="Rieske_RO_ferredoxin"/>
    <property type="match status" value="1"/>
</dbReference>
<dbReference type="Gene3D" id="2.102.10.10">
    <property type="entry name" value="Rieske [2Fe-2S] iron-sulphur domain"/>
    <property type="match status" value="1"/>
</dbReference>
<dbReference type="InterPro" id="IPR017941">
    <property type="entry name" value="Rieske_2Fe-2S"/>
</dbReference>
<dbReference type="GO" id="GO:0016705">
    <property type="term" value="F:oxidoreductase activity, acting on paired donors, with incorporation or reduction of molecular oxygen"/>
    <property type="evidence" value="ECO:0007669"/>
    <property type="project" value="UniProtKB-ARBA"/>
</dbReference>
<organism evidence="6 7">
    <name type="scientific">Amycolatopsis dendrobii</name>
    <dbReference type="NCBI Taxonomy" id="2760662"/>
    <lineage>
        <taxon>Bacteria</taxon>
        <taxon>Bacillati</taxon>
        <taxon>Actinomycetota</taxon>
        <taxon>Actinomycetes</taxon>
        <taxon>Pseudonocardiales</taxon>
        <taxon>Pseudonocardiaceae</taxon>
        <taxon>Amycolatopsis</taxon>
    </lineage>
</organism>
<dbReference type="Pfam" id="PF00355">
    <property type="entry name" value="Rieske"/>
    <property type="match status" value="1"/>
</dbReference>
<dbReference type="InterPro" id="IPR036922">
    <property type="entry name" value="Rieske_2Fe-2S_sf"/>
</dbReference>
<comment type="caution">
    <text evidence="6">The sequence shown here is derived from an EMBL/GenBank/DDBJ whole genome shotgun (WGS) entry which is preliminary data.</text>
</comment>
<dbReference type="GO" id="GO:0046872">
    <property type="term" value="F:metal ion binding"/>
    <property type="evidence" value="ECO:0007669"/>
    <property type="project" value="UniProtKB-KW"/>
</dbReference>
<evidence type="ECO:0000256" key="1">
    <source>
        <dbReference type="ARBA" id="ARBA00022714"/>
    </source>
</evidence>
<dbReference type="GO" id="GO:0004497">
    <property type="term" value="F:monooxygenase activity"/>
    <property type="evidence" value="ECO:0007669"/>
    <property type="project" value="UniProtKB-ARBA"/>
</dbReference>
<dbReference type="AlphaFoldDB" id="A0A7W3VV67"/>
<reference evidence="6 7" key="1">
    <citation type="submission" date="2020-08" db="EMBL/GenBank/DDBJ databases">
        <title>Amycolatopsis sp. nov. DR6-1 isolated from Dendrobium heterocarpum.</title>
        <authorList>
            <person name="Tedsree N."/>
            <person name="Kuncharoen N."/>
            <person name="Likhitwitayawuid K."/>
            <person name="Tanasupawat S."/>
        </authorList>
    </citation>
    <scope>NUCLEOTIDE SEQUENCE [LARGE SCALE GENOMIC DNA]</scope>
    <source>
        <strain evidence="6 7">DR6-1</strain>
    </source>
</reference>